<name>A0ACB0YDU1_MELEN</name>
<gene>
    <name evidence="1" type="ORF">MENTE1834_LOCUS10854</name>
</gene>
<protein>
    <submittedName>
        <fullName evidence="1">Uncharacterized protein</fullName>
    </submittedName>
</protein>
<evidence type="ECO:0000313" key="2">
    <source>
        <dbReference type="Proteomes" id="UP001497535"/>
    </source>
</evidence>
<accession>A0ACB0YDU1</accession>
<dbReference type="EMBL" id="CAVMJV010000010">
    <property type="protein sequence ID" value="CAK5042501.1"/>
    <property type="molecule type" value="Genomic_DNA"/>
</dbReference>
<proteinExistence type="predicted"/>
<reference evidence="1" key="1">
    <citation type="submission" date="2023-11" db="EMBL/GenBank/DDBJ databases">
        <authorList>
            <person name="Poullet M."/>
        </authorList>
    </citation>
    <scope>NUCLEOTIDE SEQUENCE</scope>
    <source>
        <strain evidence="1">E1834</strain>
    </source>
</reference>
<dbReference type="Proteomes" id="UP001497535">
    <property type="component" value="Unassembled WGS sequence"/>
</dbReference>
<evidence type="ECO:0000313" key="1">
    <source>
        <dbReference type="EMBL" id="CAK5042501.1"/>
    </source>
</evidence>
<sequence length="59" mass="6561">MIFAGTPLWAINLRNACKKARAVNSKAISKCIALVVKHVNRTIQNFCLFPSILHIDGPR</sequence>
<keyword evidence="2" id="KW-1185">Reference proteome</keyword>
<comment type="caution">
    <text evidence="1">The sequence shown here is derived from an EMBL/GenBank/DDBJ whole genome shotgun (WGS) entry which is preliminary data.</text>
</comment>
<organism evidence="1 2">
    <name type="scientific">Meloidogyne enterolobii</name>
    <name type="common">Root-knot nematode worm</name>
    <name type="synonym">Meloidogyne mayaguensis</name>
    <dbReference type="NCBI Taxonomy" id="390850"/>
    <lineage>
        <taxon>Eukaryota</taxon>
        <taxon>Metazoa</taxon>
        <taxon>Ecdysozoa</taxon>
        <taxon>Nematoda</taxon>
        <taxon>Chromadorea</taxon>
        <taxon>Rhabditida</taxon>
        <taxon>Tylenchina</taxon>
        <taxon>Tylenchomorpha</taxon>
        <taxon>Tylenchoidea</taxon>
        <taxon>Meloidogynidae</taxon>
        <taxon>Meloidogyninae</taxon>
        <taxon>Meloidogyne</taxon>
    </lineage>
</organism>